<evidence type="ECO:0000313" key="2">
    <source>
        <dbReference type="Proteomes" id="UP000595437"/>
    </source>
</evidence>
<protein>
    <submittedName>
        <fullName evidence="1">Uncharacterized protein</fullName>
    </submittedName>
</protein>
<accession>A0A7T8GNJ1</accession>
<dbReference type="Proteomes" id="UP000595437">
    <property type="component" value="Chromosome 17"/>
</dbReference>
<gene>
    <name evidence="1" type="ORF">FKW44_022537</name>
</gene>
<dbReference type="AlphaFoldDB" id="A0A7T8GNJ1"/>
<keyword evidence="2" id="KW-1185">Reference proteome</keyword>
<dbReference type="EMBL" id="CP045906">
    <property type="protein sequence ID" value="QQP34596.1"/>
    <property type="molecule type" value="Genomic_DNA"/>
</dbReference>
<name>A0A7T8GNJ1_CALRO</name>
<evidence type="ECO:0000313" key="1">
    <source>
        <dbReference type="EMBL" id="QQP34596.1"/>
    </source>
</evidence>
<sequence>MVGTPLQKLVEWSSGGYPRPGASHGLLSSSPGTSRTGLLLQGKNTLIELSVPSLEGGEARA</sequence>
<reference evidence="2" key="1">
    <citation type="submission" date="2021-01" db="EMBL/GenBank/DDBJ databases">
        <title>Caligus Genome Assembly.</title>
        <authorList>
            <person name="Gallardo-Escarate C."/>
        </authorList>
    </citation>
    <scope>NUCLEOTIDE SEQUENCE [LARGE SCALE GENOMIC DNA]</scope>
</reference>
<organism evidence="1 2">
    <name type="scientific">Caligus rogercresseyi</name>
    <name type="common">Sea louse</name>
    <dbReference type="NCBI Taxonomy" id="217165"/>
    <lineage>
        <taxon>Eukaryota</taxon>
        <taxon>Metazoa</taxon>
        <taxon>Ecdysozoa</taxon>
        <taxon>Arthropoda</taxon>
        <taxon>Crustacea</taxon>
        <taxon>Multicrustacea</taxon>
        <taxon>Hexanauplia</taxon>
        <taxon>Copepoda</taxon>
        <taxon>Siphonostomatoida</taxon>
        <taxon>Caligidae</taxon>
        <taxon>Caligus</taxon>
    </lineage>
</organism>
<proteinExistence type="predicted"/>